<dbReference type="EMBL" id="CALYLO010000007">
    <property type="protein sequence ID" value="CAH8247455.1"/>
    <property type="molecule type" value="Genomic_DNA"/>
</dbReference>
<keyword evidence="4" id="KW-1185">Reference proteome</keyword>
<dbReference type="RefSeq" id="WP_213431496.1">
    <property type="nucleotide sequence ID" value="NZ_AP031286.1"/>
</dbReference>
<evidence type="ECO:0000313" key="2">
    <source>
        <dbReference type="EMBL" id="CAH8247455.1"/>
    </source>
</evidence>
<reference evidence="2" key="1">
    <citation type="submission" date="2022-06" db="EMBL/GenBank/DDBJ databases">
        <authorList>
            <person name="Dietemann V."/>
            <person name="Ory F."/>
            <person name="Dainat B."/>
            <person name="Oberhansli S."/>
        </authorList>
    </citation>
    <scope>NUCLEOTIDE SEQUENCE</scope>
    <source>
        <strain evidence="2">Ena-SAMPLE-TAB-26-04-2022-14:26:32:270-5432</strain>
    </source>
</reference>
<feature type="region of interest" description="Disordered" evidence="1">
    <location>
        <begin position="50"/>
        <end position="70"/>
    </location>
</feature>
<dbReference type="Proteomes" id="UP001154322">
    <property type="component" value="Unassembled WGS sequence"/>
</dbReference>
<dbReference type="InterPro" id="IPR008861">
    <property type="entry name" value="GpX-like"/>
</dbReference>
<organism evidence="2 4">
    <name type="scientific">Paenibacillus melissococcoides</name>
    <dbReference type="NCBI Taxonomy" id="2912268"/>
    <lineage>
        <taxon>Bacteria</taxon>
        <taxon>Bacillati</taxon>
        <taxon>Bacillota</taxon>
        <taxon>Bacilli</taxon>
        <taxon>Bacillales</taxon>
        <taxon>Paenibacillaceae</taxon>
        <taxon>Paenibacillus</taxon>
    </lineage>
</organism>
<dbReference type="Pfam" id="PF05489">
    <property type="entry name" value="Phage_tail_X"/>
    <property type="match status" value="1"/>
</dbReference>
<proteinExistence type="predicted"/>
<name>A0ABM9G6F8_9BACL</name>
<sequence>MRRYITTQGDTWDIIALQQMGSETQMAVLMDVNPDYIDTVIFGSGVELQIPEPQQEADADLPPWREDDED</sequence>
<gene>
    <name evidence="2" type="ORF">WJ0W_004689</name>
    <name evidence="3" type="ORF">WJ0W_005722</name>
</gene>
<evidence type="ECO:0000313" key="3">
    <source>
        <dbReference type="EMBL" id="CAH8248540.1"/>
    </source>
</evidence>
<comment type="caution">
    <text evidence="2">The sequence shown here is derived from an EMBL/GenBank/DDBJ whole genome shotgun (WGS) entry which is preliminary data.</text>
</comment>
<evidence type="ECO:0000313" key="4">
    <source>
        <dbReference type="Proteomes" id="UP001154322"/>
    </source>
</evidence>
<dbReference type="EMBL" id="CALYLO010000012">
    <property type="protein sequence ID" value="CAH8248540.1"/>
    <property type="molecule type" value="Genomic_DNA"/>
</dbReference>
<protein>
    <submittedName>
        <fullName evidence="2">Tail protein X</fullName>
    </submittedName>
</protein>
<accession>A0ABM9G6F8</accession>
<evidence type="ECO:0000256" key="1">
    <source>
        <dbReference type="SAM" id="MobiDB-lite"/>
    </source>
</evidence>